<evidence type="ECO:0000313" key="1">
    <source>
        <dbReference type="EMBL" id="MFB2891927.1"/>
    </source>
</evidence>
<sequence length="263" mass="28360">MNQLVYYPLLFTTVTGLVILTANSARASLSTQKLGIVTNDSLVALEFTPPDDSAPKTSIGAGIRGDVEFSLPSGSSAPRSSVAGGSRGDVPRLTALVPPNKFGLTVSARPTIYVYLPPIGAQEVFFSIQDEGGNPHYHTRVQVPPDGGVISITLPSEAPALEIGKNYLWYFAPIEPGGILRPDNYAVIGWVKRIKLNLNEQELAAFPIKLATEYAKAGVWYDTLRVLVKAQIDAPNNKNYATEWHDLLKQVGLEAIASQSLSK</sequence>
<dbReference type="EMBL" id="JBHFNR010000019">
    <property type="protein sequence ID" value="MFB2891927.1"/>
    <property type="molecule type" value="Genomic_DNA"/>
</dbReference>
<dbReference type="RefSeq" id="WP_413261604.1">
    <property type="nucleotide sequence ID" value="NZ_JBHFNR010000019.1"/>
</dbReference>
<reference evidence="1 2" key="1">
    <citation type="submission" date="2024-09" db="EMBL/GenBank/DDBJ databases">
        <title>Floridaenema gen nov. (Aerosakkonemataceae, Aerosakkonematales ord. nov., Cyanobacteria) from benthic tropical and subtropical fresh waters, with the description of four new species.</title>
        <authorList>
            <person name="Moretto J.A."/>
            <person name="Berthold D.E."/>
            <person name="Lefler F.W."/>
            <person name="Huang I.-S."/>
            <person name="Laughinghouse H. IV."/>
        </authorList>
    </citation>
    <scope>NUCLEOTIDE SEQUENCE [LARGE SCALE GENOMIC DNA]</scope>
    <source>
        <strain evidence="1 2">BLCC-F50</strain>
    </source>
</reference>
<keyword evidence="2" id="KW-1185">Reference proteome</keyword>
<gene>
    <name evidence="1" type="ORF">ACE1CI_03170</name>
</gene>
<comment type="caution">
    <text evidence="1">The sequence shown here is derived from an EMBL/GenBank/DDBJ whole genome shotgun (WGS) entry which is preliminary data.</text>
</comment>
<protein>
    <submittedName>
        <fullName evidence="1">DUF928 domain-containing protein</fullName>
    </submittedName>
</protein>
<dbReference type="Proteomes" id="UP001576784">
    <property type="component" value="Unassembled WGS sequence"/>
</dbReference>
<accession>A0ABV4XKH4</accession>
<name>A0ABV4XKH4_9CYAN</name>
<dbReference type="InterPro" id="IPR010328">
    <property type="entry name" value="DUF928"/>
</dbReference>
<proteinExistence type="predicted"/>
<organism evidence="1 2">
    <name type="scientific">Floridaenema flaviceps BLCC-F50</name>
    <dbReference type="NCBI Taxonomy" id="3153642"/>
    <lineage>
        <taxon>Bacteria</taxon>
        <taxon>Bacillati</taxon>
        <taxon>Cyanobacteriota</taxon>
        <taxon>Cyanophyceae</taxon>
        <taxon>Oscillatoriophycideae</taxon>
        <taxon>Aerosakkonematales</taxon>
        <taxon>Aerosakkonemataceae</taxon>
        <taxon>Floridanema</taxon>
        <taxon>Floridanema flaviceps</taxon>
    </lineage>
</organism>
<dbReference type="Pfam" id="PF06051">
    <property type="entry name" value="DUF928"/>
    <property type="match status" value="1"/>
</dbReference>
<evidence type="ECO:0000313" key="2">
    <source>
        <dbReference type="Proteomes" id="UP001576784"/>
    </source>
</evidence>